<accession>A0A1J6KBD4</accession>
<gene>
    <name evidence="2" type="ORF">A4A49_32104</name>
</gene>
<proteinExistence type="predicted"/>
<sequence>MILFPKFPSTPYLNTHIPIFQLFESFTVFGFSLFPFFFFQKNYPIHFSLIIIDNLFPNYSNQKVFLLLRNEF</sequence>
<feature type="transmembrane region" description="Helical" evidence="1">
    <location>
        <begin position="20"/>
        <end position="39"/>
    </location>
</feature>
<dbReference type="AlphaFoldDB" id="A0A1J6KBD4"/>
<keyword evidence="1" id="KW-1133">Transmembrane helix</keyword>
<dbReference type="Proteomes" id="UP000187609">
    <property type="component" value="Unassembled WGS sequence"/>
</dbReference>
<comment type="caution">
    <text evidence="2">The sequence shown here is derived from an EMBL/GenBank/DDBJ whole genome shotgun (WGS) entry which is preliminary data.</text>
</comment>
<evidence type="ECO:0000313" key="2">
    <source>
        <dbReference type="EMBL" id="OIT27386.1"/>
    </source>
</evidence>
<dbReference type="EMBL" id="MJEQ01002428">
    <property type="protein sequence ID" value="OIT27386.1"/>
    <property type="molecule type" value="Genomic_DNA"/>
</dbReference>
<name>A0A1J6KBD4_NICAT</name>
<protein>
    <submittedName>
        <fullName evidence="2">Uncharacterized protein</fullName>
    </submittedName>
</protein>
<keyword evidence="3" id="KW-1185">Reference proteome</keyword>
<dbReference type="SMR" id="A0A1J6KBD4"/>
<organism evidence="2 3">
    <name type="scientific">Nicotiana attenuata</name>
    <name type="common">Coyote tobacco</name>
    <dbReference type="NCBI Taxonomy" id="49451"/>
    <lineage>
        <taxon>Eukaryota</taxon>
        <taxon>Viridiplantae</taxon>
        <taxon>Streptophyta</taxon>
        <taxon>Embryophyta</taxon>
        <taxon>Tracheophyta</taxon>
        <taxon>Spermatophyta</taxon>
        <taxon>Magnoliopsida</taxon>
        <taxon>eudicotyledons</taxon>
        <taxon>Gunneridae</taxon>
        <taxon>Pentapetalae</taxon>
        <taxon>asterids</taxon>
        <taxon>lamiids</taxon>
        <taxon>Solanales</taxon>
        <taxon>Solanaceae</taxon>
        <taxon>Nicotianoideae</taxon>
        <taxon>Nicotianeae</taxon>
        <taxon>Nicotiana</taxon>
    </lineage>
</organism>
<reference evidence="2" key="1">
    <citation type="submission" date="2016-11" db="EMBL/GenBank/DDBJ databases">
        <title>The genome of Nicotiana attenuata.</title>
        <authorList>
            <person name="Xu S."/>
            <person name="Brockmoeller T."/>
            <person name="Gaquerel E."/>
            <person name="Navarro A."/>
            <person name="Kuhl H."/>
            <person name="Gase K."/>
            <person name="Ling Z."/>
            <person name="Zhou W."/>
            <person name="Kreitzer C."/>
            <person name="Stanke M."/>
            <person name="Tang H."/>
            <person name="Lyons E."/>
            <person name="Pandey P."/>
            <person name="Pandey S.P."/>
            <person name="Timmermann B."/>
            <person name="Baldwin I.T."/>
        </authorList>
    </citation>
    <scope>NUCLEOTIDE SEQUENCE [LARGE SCALE GENOMIC DNA]</scope>
    <source>
        <strain evidence="2">UT</strain>
    </source>
</reference>
<keyword evidence="1" id="KW-0472">Membrane</keyword>
<keyword evidence="1" id="KW-0812">Transmembrane</keyword>
<evidence type="ECO:0000313" key="3">
    <source>
        <dbReference type="Proteomes" id="UP000187609"/>
    </source>
</evidence>
<evidence type="ECO:0000256" key="1">
    <source>
        <dbReference type="SAM" id="Phobius"/>
    </source>
</evidence>
<dbReference type="Gramene" id="OIT27386">
    <property type="protein sequence ID" value="OIT27386"/>
    <property type="gene ID" value="A4A49_32104"/>
</dbReference>